<gene>
    <name evidence="3" type="ORF">LCGC14_0961070</name>
</gene>
<accession>A0A0F9P0M1</accession>
<dbReference type="InterPro" id="IPR052528">
    <property type="entry name" value="Sugar_transport-like"/>
</dbReference>
<dbReference type="PROSITE" id="PS50850">
    <property type="entry name" value="MFS"/>
    <property type="match status" value="1"/>
</dbReference>
<dbReference type="InterPro" id="IPR020846">
    <property type="entry name" value="MFS_dom"/>
</dbReference>
<feature type="transmembrane region" description="Helical" evidence="1">
    <location>
        <begin position="369"/>
        <end position="390"/>
    </location>
</feature>
<dbReference type="Gene3D" id="1.20.1250.20">
    <property type="entry name" value="MFS general substrate transporter like domains"/>
    <property type="match status" value="2"/>
</dbReference>
<sequence length="438" mass="49168">MSKQLEQAGLATFNDEVKRDYRRNFTVNLLDWVFFSTGMSFASLNTVLPAFARHLTSSNFLIGLIPSLSTLGWLLPQILIANFTQKLERKKDLIIFTALGEKIPWFFLFLAVMFLSSSSSSLLLTTFFILYALFCFSGGIAGPAWQDMLAKVIPLKKRGRFFGWSNFLAGGVSIFGAFLSIYLLRSFPFPKNFALCFLFAFIATSVSYVSLVLVREPIYPVKNKKSSFKEYFRQLPSLIKKDRNFLSFLISTIFLSFGAMATAFFAVHAMNKLTLPDSQIGVFTLLLLTGQTISSILWGYLGDKKGYKLIMELGTLLTILAILLAVFSSSIYLFYGVFFIFGWAFSASFISSMGVVLEFSTPELRPTYIALANTIKAPFMSLSPLLGGFLADKISFPFVFIFTTFILLGGILYLAFLVKEPRHLPPPLPGRYVAKRRL</sequence>
<feature type="transmembrane region" description="Helical" evidence="1">
    <location>
        <begin position="161"/>
        <end position="183"/>
    </location>
</feature>
<organism evidence="3">
    <name type="scientific">marine sediment metagenome</name>
    <dbReference type="NCBI Taxonomy" id="412755"/>
    <lineage>
        <taxon>unclassified sequences</taxon>
        <taxon>metagenomes</taxon>
        <taxon>ecological metagenomes</taxon>
    </lineage>
</organism>
<dbReference type="SUPFAM" id="SSF103473">
    <property type="entry name" value="MFS general substrate transporter"/>
    <property type="match status" value="1"/>
</dbReference>
<dbReference type="InterPro" id="IPR011701">
    <property type="entry name" value="MFS"/>
</dbReference>
<keyword evidence="1" id="KW-1133">Transmembrane helix</keyword>
<feature type="transmembrane region" description="Helical" evidence="1">
    <location>
        <begin position="29"/>
        <end position="48"/>
    </location>
</feature>
<dbReference type="GO" id="GO:0022857">
    <property type="term" value="F:transmembrane transporter activity"/>
    <property type="evidence" value="ECO:0007669"/>
    <property type="project" value="InterPro"/>
</dbReference>
<feature type="transmembrane region" description="Helical" evidence="1">
    <location>
        <begin position="60"/>
        <end position="81"/>
    </location>
</feature>
<evidence type="ECO:0000313" key="3">
    <source>
        <dbReference type="EMBL" id="KKN17912.1"/>
    </source>
</evidence>
<feature type="transmembrane region" description="Helical" evidence="1">
    <location>
        <begin position="245"/>
        <end position="268"/>
    </location>
</feature>
<name>A0A0F9P0M1_9ZZZZ</name>
<proteinExistence type="predicted"/>
<protein>
    <recommendedName>
        <fullName evidence="2">Major facilitator superfamily (MFS) profile domain-containing protein</fullName>
    </recommendedName>
</protein>
<keyword evidence="1" id="KW-0472">Membrane</keyword>
<feature type="transmembrane region" description="Helical" evidence="1">
    <location>
        <begin position="280"/>
        <end position="301"/>
    </location>
</feature>
<feature type="transmembrane region" description="Helical" evidence="1">
    <location>
        <begin position="313"/>
        <end position="334"/>
    </location>
</feature>
<dbReference type="AlphaFoldDB" id="A0A0F9P0M1"/>
<dbReference type="InterPro" id="IPR036259">
    <property type="entry name" value="MFS_trans_sf"/>
</dbReference>
<dbReference type="Pfam" id="PF07690">
    <property type="entry name" value="MFS_1"/>
    <property type="match status" value="1"/>
</dbReference>
<evidence type="ECO:0000259" key="2">
    <source>
        <dbReference type="PROSITE" id="PS50850"/>
    </source>
</evidence>
<feature type="transmembrane region" description="Helical" evidence="1">
    <location>
        <begin position="340"/>
        <end position="357"/>
    </location>
</feature>
<evidence type="ECO:0000256" key="1">
    <source>
        <dbReference type="SAM" id="Phobius"/>
    </source>
</evidence>
<keyword evidence="1" id="KW-0812">Transmembrane</keyword>
<reference evidence="3" key="1">
    <citation type="journal article" date="2015" name="Nature">
        <title>Complex archaea that bridge the gap between prokaryotes and eukaryotes.</title>
        <authorList>
            <person name="Spang A."/>
            <person name="Saw J.H."/>
            <person name="Jorgensen S.L."/>
            <person name="Zaremba-Niedzwiedzka K."/>
            <person name="Martijn J."/>
            <person name="Lind A.E."/>
            <person name="van Eijk R."/>
            <person name="Schleper C."/>
            <person name="Guy L."/>
            <person name="Ettema T.J."/>
        </authorList>
    </citation>
    <scope>NUCLEOTIDE SEQUENCE</scope>
</reference>
<feature type="transmembrane region" description="Helical" evidence="1">
    <location>
        <begin position="93"/>
        <end position="115"/>
    </location>
</feature>
<feature type="transmembrane region" description="Helical" evidence="1">
    <location>
        <begin position="396"/>
        <end position="418"/>
    </location>
</feature>
<dbReference type="PANTHER" id="PTHR23526:SF1">
    <property type="entry name" value="MAJOR FACILITATOR SUPERFAMILY MFS_1"/>
    <property type="match status" value="1"/>
</dbReference>
<feature type="transmembrane region" description="Helical" evidence="1">
    <location>
        <begin position="189"/>
        <end position="214"/>
    </location>
</feature>
<dbReference type="PANTHER" id="PTHR23526">
    <property type="entry name" value="INTEGRAL MEMBRANE TRANSPORT PROTEIN-RELATED"/>
    <property type="match status" value="1"/>
</dbReference>
<feature type="transmembrane region" description="Helical" evidence="1">
    <location>
        <begin position="121"/>
        <end position="141"/>
    </location>
</feature>
<comment type="caution">
    <text evidence="3">The sequence shown here is derived from an EMBL/GenBank/DDBJ whole genome shotgun (WGS) entry which is preliminary data.</text>
</comment>
<dbReference type="EMBL" id="LAZR01003476">
    <property type="protein sequence ID" value="KKN17912.1"/>
    <property type="molecule type" value="Genomic_DNA"/>
</dbReference>
<feature type="domain" description="Major facilitator superfamily (MFS) profile" evidence="2">
    <location>
        <begin position="26"/>
        <end position="422"/>
    </location>
</feature>